<dbReference type="InterPro" id="IPR038666">
    <property type="entry name" value="SSP1_head-tail_sf"/>
</dbReference>
<evidence type="ECO:0000313" key="2">
    <source>
        <dbReference type="Proteomes" id="UP001436462"/>
    </source>
</evidence>
<dbReference type="InterPro" id="IPR008767">
    <property type="entry name" value="Phage_SPP1_head-tail_adaptor"/>
</dbReference>
<dbReference type="RefSeq" id="WP_196534420.1">
    <property type="nucleotide sequence ID" value="NZ_JBEEWF010000021.1"/>
</dbReference>
<evidence type="ECO:0000313" key="1">
    <source>
        <dbReference type="EMBL" id="MEQ5350103.1"/>
    </source>
</evidence>
<dbReference type="Gene3D" id="2.40.10.270">
    <property type="entry name" value="Bacteriophage SPP1 head-tail adaptor protein"/>
    <property type="match status" value="1"/>
</dbReference>
<dbReference type="Pfam" id="PF05521">
    <property type="entry name" value="Phage_HCP"/>
    <property type="match status" value="1"/>
</dbReference>
<dbReference type="NCBIfam" id="TIGR01563">
    <property type="entry name" value="gp16_SPP1"/>
    <property type="match status" value="1"/>
</dbReference>
<name>A0ABV1LED3_9GAMM</name>
<sequence>MIGTAAGRFRHIITLQQPEPKPNRISGDEVIWRDVLKDIHASVEPLRGREYFQAQQVQSETTFRIRMRWFPQVKSTMRVRFGSRIFDIVAIIDPEERHRELQLMCKEGVNDGGD</sequence>
<gene>
    <name evidence="1" type="ORF">ABN253_18205</name>
</gene>
<protein>
    <submittedName>
        <fullName evidence="1">Phage head closure protein</fullName>
    </submittedName>
</protein>
<proteinExistence type="predicted"/>
<organism evidence="1 2">
    <name type="scientific">Proteus genomosp. 6</name>
    <dbReference type="NCBI Taxonomy" id="1311820"/>
    <lineage>
        <taxon>Bacteria</taxon>
        <taxon>Pseudomonadati</taxon>
        <taxon>Pseudomonadota</taxon>
        <taxon>Gammaproteobacteria</taxon>
        <taxon>Enterobacterales</taxon>
        <taxon>Morganellaceae</taxon>
        <taxon>Proteus</taxon>
    </lineage>
</organism>
<keyword evidence="2" id="KW-1185">Reference proteome</keyword>
<reference evidence="1 2" key="1">
    <citation type="submission" date="2024-04" db="EMBL/GenBank/DDBJ databases">
        <title>Role of Flies in the Dissemination of Carbapenem-Resistant Enterobacteriaceae (CRE): An Epidemiological and Genomic Study in China.</title>
        <authorList>
            <person name="Kaichao C."/>
            <person name="Zhang R."/>
            <person name="Chen S."/>
        </authorList>
    </citation>
    <scope>NUCLEOTIDE SEQUENCE [LARGE SCALE GENOMIC DNA]</scope>
    <source>
        <strain evidence="2">fly-1011</strain>
    </source>
</reference>
<accession>A0ABV1LED3</accession>
<dbReference type="EMBL" id="JBEEWF010000021">
    <property type="protein sequence ID" value="MEQ5350103.1"/>
    <property type="molecule type" value="Genomic_DNA"/>
</dbReference>
<dbReference type="Proteomes" id="UP001436462">
    <property type="component" value="Unassembled WGS sequence"/>
</dbReference>
<comment type="caution">
    <text evidence="1">The sequence shown here is derived from an EMBL/GenBank/DDBJ whole genome shotgun (WGS) entry which is preliminary data.</text>
</comment>